<dbReference type="PROSITE" id="PS50042">
    <property type="entry name" value="CNMP_BINDING_3"/>
    <property type="match status" value="1"/>
</dbReference>
<dbReference type="EMBL" id="JACNIG010000010">
    <property type="protein sequence ID" value="MBC8430309.1"/>
    <property type="molecule type" value="Genomic_DNA"/>
</dbReference>
<dbReference type="InterPro" id="IPR000595">
    <property type="entry name" value="cNMP-bd_dom"/>
</dbReference>
<feature type="domain" description="Cyclic nucleotide-binding" evidence="1">
    <location>
        <begin position="12"/>
        <end position="132"/>
    </location>
</feature>
<dbReference type="InterPro" id="IPR014710">
    <property type="entry name" value="RmlC-like_jellyroll"/>
</dbReference>
<dbReference type="CDD" id="cd00038">
    <property type="entry name" value="CAP_ED"/>
    <property type="match status" value="1"/>
</dbReference>
<dbReference type="SMART" id="SM00100">
    <property type="entry name" value="cNMP"/>
    <property type="match status" value="1"/>
</dbReference>
<dbReference type="Proteomes" id="UP000605201">
    <property type="component" value="Unassembled WGS sequence"/>
</dbReference>
<dbReference type="Pfam" id="PF00027">
    <property type="entry name" value="cNMP_binding"/>
    <property type="match status" value="1"/>
</dbReference>
<dbReference type="InterPro" id="IPR018490">
    <property type="entry name" value="cNMP-bd_dom_sf"/>
</dbReference>
<dbReference type="Gene3D" id="2.60.120.10">
    <property type="entry name" value="Jelly Rolls"/>
    <property type="match status" value="1"/>
</dbReference>
<dbReference type="SUPFAM" id="SSF51206">
    <property type="entry name" value="cAMP-binding domain-like"/>
    <property type="match status" value="1"/>
</dbReference>
<evidence type="ECO:0000313" key="3">
    <source>
        <dbReference type="Proteomes" id="UP000605201"/>
    </source>
</evidence>
<organism evidence="2 3">
    <name type="scientific">Candidatus Desulfatibia vada</name>
    <dbReference type="NCBI Taxonomy" id="2841696"/>
    <lineage>
        <taxon>Bacteria</taxon>
        <taxon>Pseudomonadati</taxon>
        <taxon>Thermodesulfobacteriota</taxon>
        <taxon>Desulfobacteria</taxon>
        <taxon>Desulfobacterales</taxon>
        <taxon>Desulfobacterales incertae sedis</taxon>
        <taxon>Candidatus Desulfatibia</taxon>
    </lineage>
</organism>
<evidence type="ECO:0000313" key="2">
    <source>
        <dbReference type="EMBL" id="MBC8430309.1"/>
    </source>
</evidence>
<sequence length="221" mass="25070">MNELEHFEKDSLFDRMDADEEKLVMEKFKKLDVTSGEYVFKENDSGDTLYIVEKGTVSLKKLIINDYEKTLFVATEGLVFGEFSFIDGKERSASAFAEKDSALLSLKRKDFDAFVKEHPLTGAKLYNNLLGTIARRLRMTNDAYRDAIRWGIEATGAENLNFQNIITENINIRIELNNNRTLEGRILQLEQSEAGYELIIAEQSGVLTLVPYHAINSVSVA</sequence>
<reference evidence="2 3" key="1">
    <citation type="submission" date="2020-08" db="EMBL/GenBank/DDBJ databases">
        <title>Bridging the membrane lipid divide: bacteria of the FCB group superphylum have the potential to synthesize archaeal ether lipids.</title>
        <authorList>
            <person name="Villanueva L."/>
            <person name="Von Meijenfeldt F.A.B."/>
            <person name="Westbye A.B."/>
            <person name="Yadav S."/>
            <person name="Hopmans E.C."/>
            <person name="Dutilh B.E."/>
            <person name="Sinninghe Damste J.S."/>
        </authorList>
    </citation>
    <scope>NUCLEOTIDE SEQUENCE [LARGE SCALE GENOMIC DNA]</scope>
    <source>
        <strain evidence="2">NIOZ-UU17</strain>
    </source>
</reference>
<gene>
    <name evidence="2" type="ORF">H8D96_00150</name>
</gene>
<dbReference type="AlphaFoldDB" id="A0A8J6TIR0"/>
<comment type="caution">
    <text evidence="2">The sequence shown here is derived from an EMBL/GenBank/DDBJ whole genome shotgun (WGS) entry which is preliminary data.</text>
</comment>
<name>A0A8J6TIR0_9BACT</name>
<evidence type="ECO:0000259" key="1">
    <source>
        <dbReference type="PROSITE" id="PS50042"/>
    </source>
</evidence>
<protein>
    <submittedName>
        <fullName evidence="2">Cyclic nucleotide-binding domain-containing protein</fullName>
    </submittedName>
</protein>
<dbReference type="PANTHER" id="PTHR47823:SF9">
    <property type="entry name" value="CHROMOSOME UNDETERMINED SCAFFOLD_10, WHOLE GENOME SHOTGUN SEQUENCE"/>
    <property type="match status" value="1"/>
</dbReference>
<dbReference type="PANTHER" id="PTHR47823">
    <property type="entry name" value="ION_TRANS DOMAIN-CONTAINING PROTEIN"/>
    <property type="match status" value="1"/>
</dbReference>
<proteinExistence type="predicted"/>
<accession>A0A8J6TIR0</accession>